<dbReference type="PIRSF" id="PIRSF000388">
    <property type="entry name" value="Pantoate_hydroxy_MeTrfase"/>
    <property type="match status" value="1"/>
</dbReference>
<proteinExistence type="inferred from homology"/>
<dbReference type="SUPFAM" id="SSF51621">
    <property type="entry name" value="Phosphoenolpyruvate/pyruvate domain"/>
    <property type="match status" value="1"/>
</dbReference>
<dbReference type="Proteomes" id="UP000632858">
    <property type="component" value="Unassembled WGS sequence"/>
</dbReference>
<comment type="similarity">
    <text evidence="2 8">Belongs to the PanB family.</text>
</comment>
<dbReference type="InterPro" id="IPR015813">
    <property type="entry name" value="Pyrv/PenolPyrv_kinase-like_dom"/>
</dbReference>
<evidence type="ECO:0000256" key="8">
    <source>
        <dbReference type="HAMAP-Rule" id="MF_00156"/>
    </source>
</evidence>
<keyword evidence="13" id="KW-1185">Reference proteome</keyword>
<accession>A0A917CCU6</accession>
<feature type="binding site" evidence="8 10">
    <location>
        <position position="94"/>
    </location>
    <ligand>
        <name>3-methyl-2-oxobutanoate</name>
        <dbReference type="ChEBI" id="CHEBI:11851"/>
    </ligand>
</feature>
<dbReference type="NCBIfam" id="TIGR00222">
    <property type="entry name" value="panB"/>
    <property type="match status" value="1"/>
</dbReference>
<dbReference type="InterPro" id="IPR003700">
    <property type="entry name" value="Pantoate_hydroxy_MeTrfase"/>
</dbReference>
<dbReference type="PANTHER" id="PTHR20881:SF0">
    <property type="entry name" value="3-METHYL-2-OXOBUTANOATE HYDROXYMETHYLTRANSFERASE"/>
    <property type="match status" value="1"/>
</dbReference>
<keyword evidence="8 11" id="KW-0460">Magnesium</keyword>
<keyword evidence="6 8" id="KW-0479">Metal-binding</keyword>
<evidence type="ECO:0000313" key="12">
    <source>
        <dbReference type="EMBL" id="GGF83510.1"/>
    </source>
</evidence>
<comment type="catalytic activity">
    <reaction evidence="8">
        <text>(6R)-5,10-methylene-5,6,7,8-tetrahydrofolate + 3-methyl-2-oxobutanoate + H2O = 2-dehydropantoate + (6S)-5,6,7,8-tetrahydrofolate</text>
        <dbReference type="Rhea" id="RHEA:11824"/>
        <dbReference type="ChEBI" id="CHEBI:11561"/>
        <dbReference type="ChEBI" id="CHEBI:11851"/>
        <dbReference type="ChEBI" id="CHEBI:15377"/>
        <dbReference type="ChEBI" id="CHEBI:15636"/>
        <dbReference type="ChEBI" id="CHEBI:57453"/>
        <dbReference type="EC" id="2.1.2.11"/>
    </reaction>
</comment>
<protein>
    <recommendedName>
        <fullName evidence="8">3-methyl-2-oxobutanoate hydroxymethyltransferase</fullName>
        <ecNumber evidence="8">2.1.2.11</ecNumber>
    </recommendedName>
    <alternativeName>
        <fullName evidence="8">Ketopantoate hydroxymethyltransferase</fullName>
        <shortName evidence="8">KPHMT</shortName>
    </alternativeName>
</protein>
<comment type="cofactor">
    <cofactor evidence="8 11">
        <name>Mg(2+)</name>
        <dbReference type="ChEBI" id="CHEBI:18420"/>
    </cofactor>
    <text evidence="8 11">Binds 1 Mg(2+) ion per subunit.</text>
</comment>
<feature type="binding site" evidence="8 11">
    <location>
        <position position="55"/>
    </location>
    <ligand>
        <name>Mg(2+)</name>
        <dbReference type="ChEBI" id="CHEBI:18420"/>
    </ligand>
</feature>
<dbReference type="GO" id="GO:0015940">
    <property type="term" value="P:pantothenate biosynthetic process"/>
    <property type="evidence" value="ECO:0007669"/>
    <property type="project" value="UniProtKB-UniRule"/>
</dbReference>
<feature type="binding site" evidence="8 11">
    <location>
        <position position="125"/>
    </location>
    <ligand>
        <name>Mg(2+)</name>
        <dbReference type="ChEBI" id="CHEBI:18420"/>
    </ligand>
</feature>
<organism evidence="12 13">
    <name type="scientific">Arenimonas maotaiensis</name>
    <dbReference type="NCBI Taxonomy" id="1446479"/>
    <lineage>
        <taxon>Bacteria</taxon>
        <taxon>Pseudomonadati</taxon>
        <taxon>Pseudomonadota</taxon>
        <taxon>Gammaproteobacteria</taxon>
        <taxon>Lysobacterales</taxon>
        <taxon>Lysobacteraceae</taxon>
        <taxon>Arenimonas</taxon>
    </lineage>
</organism>
<name>A0A917CCU6_9GAMM</name>
<dbReference type="FunFam" id="3.20.20.60:FF:000003">
    <property type="entry name" value="3-methyl-2-oxobutanoate hydroxymethyltransferase"/>
    <property type="match status" value="1"/>
</dbReference>
<dbReference type="HAMAP" id="MF_00156">
    <property type="entry name" value="PanB"/>
    <property type="match status" value="1"/>
</dbReference>
<comment type="function">
    <text evidence="7 8">Catalyzes the reversible reaction in which hydroxymethyl group from 5,10-methylenetetrahydrofolate is transferred onto alpha-ketoisovalerate to form ketopantoate.</text>
</comment>
<evidence type="ECO:0000256" key="2">
    <source>
        <dbReference type="ARBA" id="ARBA00008676"/>
    </source>
</evidence>
<keyword evidence="8" id="KW-0963">Cytoplasm</keyword>
<evidence type="ECO:0000256" key="3">
    <source>
        <dbReference type="ARBA" id="ARBA00011424"/>
    </source>
</evidence>
<comment type="subcellular location">
    <subcellularLocation>
        <location evidence="8">Cytoplasm</location>
    </subcellularLocation>
</comment>
<dbReference type="GO" id="GO:0003864">
    <property type="term" value="F:3-methyl-2-oxobutanoate hydroxymethyltransferase activity"/>
    <property type="evidence" value="ECO:0007669"/>
    <property type="project" value="UniProtKB-UniRule"/>
</dbReference>
<keyword evidence="5 8" id="KW-0808">Transferase</keyword>
<evidence type="ECO:0000256" key="10">
    <source>
        <dbReference type="PIRSR" id="PIRSR000388-2"/>
    </source>
</evidence>
<comment type="subunit">
    <text evidence="3 8">Homodecamer; pentamer of dimers.</text>
</comment>
<keyword evidence="4 8" id="KW-0566">Pantothenate biosynthesis</keyword>
<dbReference type="Gene3D" id="3.20.20.60">
    <property type="entry name" value="Phosphoenolpyruvate-binding domains"/>
    <property type="match status" value="1"/>
</dbReference>
<evidence type="ECO:0000256" key="1">
    <source>
        <dbReference type="ARBA" id="ARBA00005033"/>
    </source>
</evidence>
<dbReference type="EMBL" id="BMFO01000001">
    <property type="protein sequence ID" value="GGF83510.1"/>
    <property type="molecule type" value="Genomic_DNA"/>
</dbReference>
<dbReference type="CDD" id="cd06557">
    <property type="entry name" value="KPHMT-like"/>
    <property type="match status" value="1"/>
</dbReference>
<evidence type="ECO:0000256" key="11">
    <source>
        <dbReference type="PIRSR" id="PIRSR000388-3"/>
    </source>
</evidence>
<gene>
    <name evidence="8 12" type="primary">panB</name>
    <name evidence="12" type="ORF">GCM10010960_01960</name>
</gene>
<feature type="binding site" evidence="8 11">
    <location>
        <position position="94"/>
    </location>
    <ligand>
        <name>Mg(2+)</name>
        <dbReference type="ChEBI" id="CHEBI:18420"/>
    </ligand>
</feature>
<dbReference type="RefSeq" id="WP_188446813.1">
    <property type="nucleotide sequence ID" value="NZ_BMFO01000001.1"/>
</dbReference>
<evidence type="ECO:0000256" key="4">
    <source>
        <dbReference type="ARBA" id="ARBA00022655"/>
    </source>
</evidence>
<comment type="pathway">
    <text evidence="1 8">Cofactor biosynthesis; (R)-pantothenate biosynthesis; (R)-pantoate from 3-methyl-2-oxobutanoate: step 1/2.</text>
</comment>
<dbReference type="InterPro" id="IPR040442">
    <property type="entry name" value="Pyrv_kinase-like_dom_sf"/>
</dbReference>
<feature type="active site" description="Proton acceptor" evidence="8 9">
    <location>
        <position position="192"/>
    </location>
</feature>
<dbReference type="AlphaFoldDB" id="A0A917CCU6"/>
<feature type="binding site" evidence="8 10">
    <location>
        <position position="123"/>
    </location>
    <ligand>
        <name>3-methyl-2-oxobutanoate</name>
        <dbReference type="ChEBI" id="CHEBI:11851"/>
    </ligand>
</feature>
<dbReference type="GO" id="GO:0005737">
    <property type="term" value="C:cytoplasm"/>
    <property type="evidence" value="ECO:0007669"/>
    <property type="project" value="UniProtKB-SubCell"/>
</dbReference>
<sequence length="276" mass="28720">MYANDADAPLRAPITVPALRQMKQRGERIAALTAYDASFARAMDHAGIDAVLVGDSLGMVVQGGANTVSVTLEDMVYHSRCVAKGLRSALLIADMPFQTYAGPERALDAATALLAEGLASMVKLEGAGIVLDAIGYLSEREIPVCAHLGLTPQSVLKLGGFRVQGRDADAAKALLAQARAVEAAGAQLLVLECVPSTLAADITGAVGIPTIGIGAGPDCDGQILVCHDALGINSGHRRPRFVKDFLKGRDSVEAAFRAYVDEVKSGAFPAPEHGYA</sequence>
<comment type="caution">
    <text evidence="12">The sequence shown here is derived from an EMBL/GenBank/DDBJ whole genome shotgun (WGS) entry which is preliminary data.</text>
</comment>
<evidence type="ECO:0000256" key="5">
    <source>
        <dbReference type="ARBA" id="ARBA00022679"/>
    </source>
</evidence>
<dbReference type="GO" id="GO:0000287">
    <property type="term" value="F:magnesium ion binding"/>
    <property type="evidence" value="ECO:0007669"/>
    <property type="project" value="TreeGrafter"/>
</dbReference>
<dbReference type="NCBIfam" id="NF001452">
    <property type="entry name" value="PRK00311.1"/>
    <property type="match status" value="1"/>
</dbReference>
<reference evidence="12" key="2">
    <citation type="submission" date="2020-09" db="EMBL/GenBank/DDBJ databases">
        <authorList>
            <person name="Sun Q."/>
            <person name="Zhou Y."/>
        </authorList>
    </citation>
    <scope>NUCLEOTIDE SEQUENCE</scope>
    <source>
        <strain evidence="12">CGMCC 1.12726</strain>
    </source>
</reference>
<evidence type="ECO:0000256" key="9">
    <source>
        <dbReference type="PIRSR" id="PIRSR000388-1"/>
    </source>
</evidence>
<dbReference type="EC" id="2.1.2.11" evidence="8"/>
<dbReference type="PANTHER" id="PTHR20881">
    <property type="entry name" value="3-METHYL-2-OXOBUTANOATE HYDROXYMETHYLTRANSFERASE"/>
    <property type="match status" value="1"/>
</dbReference>
<dbReference type="Pfam" id="PF02548">
    <property type="entry name" value="Pantoate_transf"/>
    <property type="match status" value="1"/>
</dbReference>
<evidence type="ECO:0000256" key="6">
    <source>
        <dbReference type="ARBA" id="ARBA00022723"/>
    </source>
</evidence>
<evidence type="ECO:0000313" key="13">
    <source>
        <dbReference type="Proteomes" id="UP000632858"/>
    </source>
</evidence>
<reference evidence="12" key="1">
    <citation type="journal article" date="2014" name="Int. J. Syst. Evol. Microbiol.">
        <title>Complete genome sequence of Corynebacterium casei LMG S-19264T (=DSM 44701T), isolated from a smear-ripened cheese.</title>
        <authorList>
            <consortium name="US DOE Joint Genome Institute (JGI-PGF)"/>
            <person name="Walter F."/>
            <person name="Albersmeier A."/>
            <person name="Kalinowski J."/>
            <person name="Ruckert C."/>
        </authorList>
    </citation>
    <scope>NUCLEOTIDE SEQUENCE</scope>
    <source>
        <strain evidence="12">CGMCC 1.12726</strain>
    </source>
</reference>
<evidence type="ECO:0000256" key="7">
    <source>
        <dbReference type="ARBA" id="ARBA00056497"/>
    </source>
</evidence>
<feature type="binding site" evidence="8 10">
    <location>
        <begin position="55"/>
        <end position="56"/>
    </location>
    <ligand>
        <name>3-methyl-2-oxobutanoate</name>
        <dbReference type="ChEBI" id="CHEBI:11851"/>
    </ligand>
</feature>